<evidence type="ECO:0000313" key="3">
    <source>
        <dbReference type="Proteomes" id="UP000789595"/>
    </source>
</evidence>
<proteinExistence type="predicted"/>
<sequence>MADEGIGADSTVDADGITQLVALVGNGAAKVKEVAAEGLTDLASESAAYSAAIIDAGAIEPLMRLVTNGTSMGRKKAMVALSTLAEAEPAEGQREAAWALVRLAEALVRGGPTDYDMDARKKVAVAEAGAVDPLIRLVCDASEDLKFGAAEALRELDRATRRRIRILQDENKSLKRQLDRIEGEQVAQALARSL</sequence>
<dbReference type="InterPro" id="IPR011989">
    <property type="entry name" value="ARM-like"/>
</dbReference>
<organism evidence="2 3">
    <name type="scientific">Pelagomonas calceolata</name>
    <dbReference type="NCBI Taxonomy" id="35677"/>
    <lineage>
        <taxon>Eukaryota</taxon>
        <taxon>Sar</taxon>
        <taxon>Stramenopiles</taxon>
        <taxon>Ochrophyta</taxon>
        <taxon>Pelagophyceae</taxon>
        <taxon>Pelagomonadales</taxon>
        <taxon>Pelagomonadaceae</taxon>
        <taxon>Pelagomonas</taxon>
    </lineage>
</organism>
<dbReference type="Proteomes" id="UP000789595">
    <property type="component" value="Unassembled WGS sequence"/>
</dbReference>
<dbReference type="SUPFAM" id="SSF48371">
    <property type="entry name" value="ARM repeat"/>
    <property type="match status" value="1"/>
</dbReference>
<gene>
    <name evidence="2" type="ORF">PECAL_1P05240</name>
</gene>
<dbReference type="InterPro" id="IPR000225">
    <property type="entry name" value="Armadillo"/>
</dbReference>
<evidence type="ECO:0000313" key="2">
    <source>
        <dbReference type="EMBL" id="CAH0364172.1"/>
    </source>
</evidence>
<accession>A0A8J2SEM1</accession>
<name>A0A8J2SEM1_9STRA</name>
<dbReference type="Gene3D" id="1.25.10.10">
    <property type="entry name" value="Leucine-rich Repeat Variant"/>
    <property type="match status" value="2"/>
</dbReference>
<evidence type="ECO:0008006" key="4">
    <source>
        <dbReference type="Google" id="ProtNLM"/>
    </source>
</evidence>
<dbReference type="AlphaFoldDB" id="A0A8J2SEM1"/>
<comment type="caution">
    <text evidence="2">The sequence shown here is derived from an EMBL/GenBank/DDBJ whole genome shotgun (WGS) entry which is preliminary data.</text>
</comment>
<feature type="coiled-coil region" evidence="1">
    <location>
        <begin position="157"/>
        <end position="184"/>
    </location>
</feature>
<dbReference type="EMBL" id="CAKKNE010000001">
    <property type="protein sequence ID" value="CAH0364172.1"/>
    <property type="molecule type" value="Genomic_DNA"/>
</dbReference>
<keyword evidence="3" id="KW-1185">Reference proteome</keyword>
<dbReference type="SMART" id="SM00185">
    <property type="entry name" value="ARM"/>
    <property type="match status" value="3"/>
</dbReference>
<protein>
    <recommendedName>
        <fullName evidence="4">HEAT repeat domain-containing protein</fullName>
    </recommendedName>
</protein>
<dbReference type="Pfam" id="PF00514">
    <property type="entry name" value="Arm"/>
    <property type="match status" value="1"/>
</dbReference>
<dbReference type="InterPro" id="IPR016024">
    <property type="entry name" value="ARM-type_fold"/>
</dbReference>
<keyword evidence="1" id="KW-0175">Coiled coil</keyword>
<reference evidence="2" key="1">
    <citation type="submission" date="2021-11" db="EMBL/GenBank/DDBJ databases">
        <authorList>
            <consortium name="Genoscope - CEA"/>
            <person name="William W."/>
        </authorList>
    </citation>
    <scope>NUCLEOTIDE SEQUENCE</scope>
</reference>
<evidence type="ECO:0000256" key="1">
    <source>
        <dbReference type="SAM" id="Coils"/>
    </source>
</evidence>